<accession>A0A1J5R5L4</accession>
<evidence type="ECO:0000313" key="1">
    <source>
        <dbReference type="EMBL" id="OIQ91280.1"/>
    </source>
</evidence>
<keyword evidence="1" id="KW-0808">Transferase</keyword>
<reference evidence="1" key="1">
    <citation type="submission" date="2016-10" db="EMBL/GenBank/DDBJ databases">
        <title>Sequence of Gallionella enrichment culture.</title>
        <authorList>
            <person name="Poehlein A."/>
            <person name="Muehling M."/>
            <person name="Daniel R."/>
        </authorList>
    </citation>
    <scope>NUCLEOTIDE SEQUENCE</scope>
</reference>
<comment type="caution">
    <text evidence="1">The sequence shown here is derived from an EMBL/GenBank/DDBJ whole genome shotgun (WGS) entry which is preliminary data.</text>
</comment>
<organism evidence="1">
    <name type="scientific">mine drainage metagenome</name>
    <dbReference type="NCBI Taxonomy" id="410659"/>
    <lineage>
        <taxon>unclassified sequences</taxon>
        <taxon>metagenomes</taxon>
        <taxon>ecological metagenomes</taxon>
    </lineage>
</organism>
<name>A0A1J5R5L4_9ZZZZ</name>
<dbReference type="AlphaFoldDB" id="A0A1J5R5L4"/>
<protein>
    <submittedName>
        <fullName evidence="1">Glycosyl transferases group 1</fullName>
    </submittedName>
</protein>
<dbReference type="SUPFAM" id="SSF53756">
    <property type="entry name" value="UDP-Glycosyltransferase/glycogen phosphorylase"/>
    <property type="match status" value="1"/>
</dbReference>
<dbReference type="PANTHER" id="PTHR46656:SF3">
    <property type="entry name" value="PUTATIVE-RELATED"/>
    <property type="match status" value="1"/>
</dbReference>
<dbReference type="CDD" id="cd03801">
    <property type="entry name" value="GT4_PimA-like"/>
    <property type="match status" value="1"/>
</dbReference>
<dbReference type="Gene3D" id="3.40.50.2000">
    <property type="entry name" value="Glycogen Phosphorylase B"/>
    <property type="match status" value="1"/>
</dbReference>
<dbReference type="Pfam" id="PF20706">
    <property type="entry name" value="GT4-conflict"/>
    <property type="match status" value="1"/>
</dbReference>
<dbReference type="PANTHER" id="PTHR46656">
    <property type="entry name" value="PUTATIVE-RELATED"/>
    <property type="match status" value="1"/>
</dbReference>
<dbReference type="GO" id="GO:0016740">
    <property type="term" value="F:transferase activity"/>
    <property type="evidence" value="ECO:0007669"/>
    <property type="project" value="UniProtKB-KW"/>
</dbReference>
<dbReference type="EMBL" id="MLJW01000264">
    <property type="protein sequence ID" value="OIQ91280.1"/>
    <property type="molecule type" value="Genomic_DNA"/>
</dbReference>
<sequence>MSPVFGWGVYGLNLARHGLREGRALGCLCACDTGVLTQEGEAPAQVLATGQAWLAGQPEGEDLCRDDLVVLHALGNDLKPAALAAHQALVWGRRTYGVVFCEDSRITAAGRQRAARYDGLIAGSHWAGDVLRRAGLGRVPVRVVLQGVDGARFRPEARGGMFKGRFAVFSGGKLEYRKGQDKVLQGFARFHRRHPEALLVTAWQSPWAAALAQTFQGREGYAPPVLRANGLVDVQGWAAQFGLPPAAVLDLGIIPNAYMPLVLREVDAALFANRCEGGTNLVAMEAMACGLPVVLSANSGHLDILGAGHCYPLRRQGAMPGALAAGLEGWGESDADDIAAALEEIYRDRATAAMRGAAAARFMAGLDWRRSVAELLGIVENRAS</sequence>
<gene>
    <name evidence="1" type="ORF">GALL_268140</name>
</gene>
<proteinExistence type="predicted"/>